<sequence>MNTSTDAPVLVSVRNTTGVLELNRPKALNSLNPEMVGIITDALERWRDDDGITQVLITSTSEKAFCSGGDVRFAREGILDGREDDVDRFFADEYAMNNLIGTYPKPYIALIDGIVMGGGLGVSAHGSHRIITGKAWASMPEMAIGYVTDVGIAHASQHWPGSSPAIGAFIGLTGYRLRTADLLHTGLATHLVADAAAFTESLIAEGVDAAVATHAITPDESSRIAEWTPAIEATFGAGSWERIDAALDTHEDTSFVAEVRELMAKASPSAVVAAAELYDANRTAPDLAASLRNETVLGELVRRQPDFVEGVRAVLVDKTQDAQFIPAQDPAVYREVLTRW</sequence>
<dbReference type="Gene3D" id="3.90.226.10">
    <property type="entry name" value="2-enoyl-CoA Hydratase, Chain A, domain 1"/>
    <property type="match status" value="1"/>
</dbReference>
<name>A0ABY8VKQ6_9CORY</name>
<keyword evidence="3 5" id="KW-0378">Hydrolase</keyword>
<dbReference type="GO" id="GO:0016787">
    <property type="term" value="F:hydrolase activity"/>
    <property type="evidence" value="ECO:0007669"/>
    <property type="project" value="UniProtKB-KW"/>
</dbReference>
<evidence type="ECO:0000313" key="6">
    <source>
        <dbReference type="Proteomes" id="UP001238805"/>
    </source>
</evidence>
<evidence type="ECO:0000256" key="2">
    <source>
        <dbReference type="ARBA" id="ARBA00011915"/>
    </source>
</evidence>
<dbReference type="Pfam" id="PF16113">
    <property type="entry name" value="ECH_2"/>
    <property type="match status" value="1"/>
</dbReference>
<dbReference type="RefSeq" id="WP_284873843.1">
    <property type="nucleotide sequence ID" value="NZ_CP126970.1"/>
</dbReference>
<accession>A0ABY8VKQ6</accession>
<comment type="catalytic activity">
    <reaction evidence="1">
        <text>3-hydroxy-2-methylpropanoyl-CoA + H2O = 3-hydroxy-2-methylpropanoate + CoA + H(+)</text>
        <dbReference type="Rhea" id="RHEA:20888"/>
        <dbReference type="ChEBI" id="CHEBI:11805"/>
        <dbReference type="ChEBI" id="CHEBI:15377"/>
        <dbReference type="ChEBI" id="CHEBI:15378"/>
        <dbReference type="ChEBI" id="CHEBI:57287"/>
        <dbReference type="ChEBI" id="CHEBI:57340"/>
        <dbReference type="EC" id="3.1.2.4"/>
    </reaction>
</comment>
<dbReference type="PANTHER" id="PTHR43176">
    <property type="entry name" value="3-HYDROXYISOBUTYRYL-COA HYDROLASE-RELATED"/>
    <property type="match status" value="1"/>
</dbReference>
<evidence type="ECO:0000259" key="4">
    <source>
        <dbReference type="Pfam" id="PF16113"/>
    </source>
</evidence>
<dbReference type="InterPro" id="IPR032259">
    <property type="entry name" value="HIBYL-CoA-H"/>
</dbReference>
<dbReference type="PANTHER" id="PTHR43176:SF3">
    <property type="entry name" value="3-HYDROXYISOBUTYRYL-COA HYDROLASE, MITOCHONDRIAL"/>
    <property type="match status" value="1"/>
</dbReference>
<dbReference type="Proteomes" id="UP001238805">
    <property type="component" value="Chromosome"/>
</dbReference>
<dbReference type="CDD" id="cd06558">
    <property type="entry name" value="crotonase-like"/>
    <property type="match status" value="1"/>
</dbReference>
<dbReference type="EMBL" id="CP126970">
    <property type="protein sequence ID" value="WIM69248.1"/>
    <property type="molecule type" value="Genomic_DNA"/>
</dbReference>
<evidence type="ECO:0000256" key="1">
    <source>
        <dbReference type="ARBA" id="ARBA00001709"/>
    </source>
</evidence>
<dbReference type="EC" id="3.1.2.4" evidence="2"/>
<dbReference type="InterPro" id="IPR029045">
    <property type="entry name" value="ClpP/crotonase-like_dom_sf"/>
</dbReference>
<proteinExistence type="predicted"/>
<dbReference type="SUPFAM" id="SSF52096">
    <property type="entry name" value="ClpP/crotonase"/>
    <property type="match status" value="1"/>
</dbReference>
<evidence type="ECO:0000256" key="3">
    <source>
        <dbReference type="ARBA" id="ARBA00022801"/>
    </source>
</evidence>
<gene>
    <name evidence="5" type="ORF">QP029_08125</name>
</gene>
<dbReference type="InterPro" id="IPR045004">
    <property type="entry name" value="ECH_dom"/>
</dbReference>
<protein>
    <recommendedName>
        <fullName evidence="2">3-hydroxyisobutyryl-CoA hydrolase</fullName>
        <ecNumber evidence="2">3.1.2.4</ecNumber>
    </recommendedName>
</protein>
<keyword evidence="6" id="KW-1185">Reference proteome</keyword>
<dbReference type="NCBIfam" id="NF004127">
    <property type="entry name" value="PRK05617.1"/>
    <property type="match status" value="1"/>
</dbReference>
<feature type="domain" description="Enoyl-CoA hydratase/isomerase" evidence="4">
    <location>
        <begin position="18"/>
        <end position="334"/>
    </location>
</feature>
<reference evidence="5 6" key="1">
    <citation type="submission" date="2023-05" db="EMBL/GenBank/DDBJ databases">
        <title>Corynebacterium suedekumii sp. nov. and Corynebacterium breve sp. nov. isolated from raw cow's milk.</title>
        <authorList>
            <person name="Baer M.K."/>
            <person name="Mehl L."/>
            <person name="Hellmuth R."/>
            <person name="Marke G."/>
            <person name="Lipski A."/>
        </authorList>
    </citation>
    <scope>NUCLEOTIDE SEQUENCE [LARGE SCALE GENOMIC DNA]</scope>
    <source>
        <strain evidence="5 6">LM112</strain>
    </source>
</reference>
<evidence type="ECO:0000313" key="5">
    <source>
        <dbReference type="EMBL" id="WIM69248.1"/>
    </source>
</evidence>
<organism evidence="5 6">
    <name type="scientific">Corynebacterium suedekumii</name>
    <dbReference type="NCBI Taxonomy" id="3049801"/>
    <lineage>
        <taxon>Bacteria</taxon>
        <taxon>Bacillati</taxon>
        <taxon>Actinomycetota</taxon>
        <taxon>Actinomycetes</taxon>
        <taxon>Mycobacteriales</taxon>
        <taxon>Corynebacteriaceae</taxon>
        <taxon>Corynebacterium</taxon>
    </lineage>
</organism>